<keyword evidence="2" id="KW-0808">Transferase</keyword>
<keyword evidence="3" id="KW-1185">Reference proteome</keyword>
<proteinExistence type="predicted"/>
<dbReference type="AlphaFoldDB" id="A0A8H4A1Q6"/>
<dbReference type="InterPro" id="IPR029016">
    <property type="entry name" value="GAF-like_dom_sf"/>
</dbReference>
<dbReference type="InterPro" id="IPR003018">
    <property type="entry name" value="GAF"/>
</dbReference>
<dbReference type="EMBL" id="WTPW01002332">
    <property type="protein sequence ID" value="KAF0386481.1"/>
    <property type="molecule type" value="Genomic_DNA"/>
</dbReference>
<comment type="caution">
    <text evidence="2">The sequence shown here is derived from an EMBL/GenBank/DDBJ whole genome shotgun (WGS) entry which is preliminary data.</text>
</comment>
<name>A0A8H4A1Q6_GIGMA</name>
<reference evidence="2 3" key="1">
    <citation type="journal article" date="2019" name="Environ. Microbiol.">
        <title>At the nexus of three kingdoms: the genome of the mycorrhizal fungus Gigaspora margarita provides insights into plant, endobacterial and fungal interactions.</title>
        <authorList>
            <person name="Venice F."/>
            <person name="Ghignone S."/>
            <person name="Salvioli di Fossalunga A."/>
            <person name="Amselem J."/>
            <person name="Novero M."/>
            <person name="Xianan X."/>
            <person name="Sedzielewska Toro K."/>
            <person name="Morin E."/>
            <person name="Lipzen A."/>
            <person name="Grigoriev I.V."/>
            <person name="Henrissat B."/>
            <person name="Martin F.M."/>
            <person name="Bonfante P."/>
        </authorList>
    </citation>
    <scope>NUCLEOTIDE SEQUENCE [LARGE SCALE GENOMIC DNA]</scope>
    <source>
        <strain evidence="2 3">BEG34</strain>
    </source>
</reference>
<keyword evidence="2" id="KW-0418">Kinase</keyword>
<dbReference type="SUPFAM" id="SSF55781">
    <property type="entry name" value="GAF domain-like"/>
    <property type="match status" value="1"/>
</dbReference>
<dbReference type="Pfam" id="PF01590">
    <property type="entry name" value="GAF"/>
    <property type="match status" value="1"/>
</dbReference>
<dbReference type="GO" id="GO:0016301">
    <property type="term" value="F:kinase activity"/>
    <property type="evidence" value="ECO:0007669"/>
    <property type="project" value="UniProtKB-KW"/>
</dbReference>
<accession>A0A8H4A1Q6</accession>
<protein>
    <submittedName>
        <fullName evidence="2">Protein-histidine kinase</fullName>
    </submittedName>
</protein>
<gene>
    <name evidence="2" type="ORF">F8M41_011395</name>
</gene>
<dbReference type="OrthoDB" id="60033at2759"/>
<dbReference type="Gene3D" id="3.30.450.40">
    <property type="match status" value="1"/>
</dbReference>
<organism evidence="2 3">
    <name type="scientific">Gigaspora margarita</name>
    <dbReference type="NCBI Taxonomy" id="4874"/>
    <lineage>
        <taxon>Eukaryota</taxon>
        <taxon>Fungi</taxon>
        <taxon>Fungi incertae sedis</taxon>
        <taxon>Mucoromycota</taxon>
        <taxon>Glomeromycotina</taxon>
        <taxon>Glomeromycetes</taxon>
        <taxon>Diversisporales</taxon>
        <taxon>Gigasporaceae</taxon>
        <taxon>Gigaspora</taxon>
    </lineage>
</organism>
<dbReference type="Proteomes" id="UP000439903">
    <property type="component" value="Unassembled WGS sequence"/>
</dbReference>
<evidence type="ECO:0000259" key="1">
    <source>
        <dbReference type="Pfam" id="PF01590"/>
    </source>
</evidence>
<feature type="domain" description="GAF" evidence="1">
    <location>
        <begin position="13"/>
        <end position="61"/>
    </location>
</feature>
<evidence type="ECO:0000313" key="3">
    <source>
        <dbReference type="Proteomes" id="UP000439903"/>
    </source>
</evidence>
<evidence type="ECO:0000313" key="2">
    <source>
        <dbReference type="EMBL" id="KAF0386481.1"/>
    </source>
</evidence>
<sequence>MLWIIRHSIVASKPVSLISIPIRENSITWGWLVANRPPSTQWLNSEKTFLQQITDQISLAITHVKLMEEKLKREAQIEAAKDANEAKS</sequence>